<dbReference type="Gene3D" id="1.10.640.10">
    <property type="entry name" value="Haem peroxidase domain superfamily, animal type"/>
    <property type="match status" value="1"/>
</dbReference>
<dbReference type="PRINTS" id="PR00457">
    <property type="entry name" value="ANPEROXIDASE"/>
</dbReference>
<keyword evidence="5" id="KW-0408">Iron</keyword>
<accession>A0A9W7FBY1</accession>
<feature type="transmembrane region" description="Helical" evidence="7">
    <location>
        <begin position="1448"/>
        <end position="1470"/>
    </location>
</feature>
<dbReference type="GO" id="GO:0006979">
    <property type="term" value="P:response to oxidative stress"/>
    <property type="evidence" value="ECO:0007669"/>
    <property type="project" value="InterPro"/>
</dbReference>
<organism evidence="9 10">
    <name type="scientific">Triparma verrucosa</name>
    <dbReference type="NCBI Taxonomy" id="1606542"/>
    <lineage>
        <taxon>Eukaryota</taxon>
        <taxon>Sar</taxon>
        <taxon>Stramenopiles</taxon>
        <taxon>Ochrophyta</taxon>
        <taxon>Bolidophyceae</taxon>
        <taxon>Parmales</taxon>
        <taxon>Triparmaceae</taxon>
        <taxon>Triparma</taxon>
    </lineage>
</organism>
<dbReference type="InterPro" id="IPR010255">
    <property type="entry name" value="Haem_peroxidase_sf"/>
</dbReference>
<dbReference type="Pfam" id="PF13517">
    <property type="entry name" value="FG-GAP_3"/>
    <property type="match status" value="2"/>
</dbReference>
<keyword evidence="4" id="KW-0325">Glycoprotein</keyword>
<protein>
    <recommendedName>
        <fullName evidence="11">Peroxinectin</fullName>
    </recommendedName>
</protein>
<dbReference type="Gene3D" id="2.130.10.130">
    <property type="entry name" value="Integrin alpha, N-terminal"/>
    <property type="match status" value="2"/>
</dbReference>
<dbReference type="SUPFAM" id="SSF48113">
    <property type="entry name" value="Heme-dependent peroxidases"/>
    <property type="match status" value="1"/>
</dbReference>
<feature type="region of interest" description="Disordered" evidence="6">
    <location>
        <begin position="1504"/>
        <end position="1527"/>
    </location>
</feature>
<dbReference type="InterPro" id="IPR019791">
    <property type="entry name" value="Haem_peroxidase_animal"/>
</dbReference>
<name>A0A9W7FBY1_9STRA</name>
<dbReference type="SUPFAM" id="SSF69318">
    <property type="entry name" value="Integrin alpha N-terminal domain"/>
    <property type="match status" value="1"/>
</dbReference>
<keyword evidence="5" id="KW-0479">Metal-binding</keyword>
<evidence type="ECO:0000313" key="9">
    <source>
        <dbReference type="EMBL" id="GMI09352.1"/>
    </source>
</evidence>
<gene>
    <name evidence="9" type="ORF">TrVE_jg763</name>
</gene>
<evidence type="ECO:0000256" key="1">
    <source>
        <dbReference type="ARBA" id="ARBA00004613"/>
    </source>
</evidence>
<proteinExistence type="predicted"/>
<evidence type="ECO:0000256" key="8">
    <source>
        <dbReference type="SAM" id="SignalP"/>
    </source>
</evidence>
<keyword evidence="5" id="KW-0349">Heme</keyword>
<dbReference type="GO" id="GO:0005576">
    <property type="term" value="C:extracellular region"/>
    <property type="evidence" value="ECO:0007669"/>
    <property type="project" value="UniProtKB-SubCell"/>
</dbReference>
<dbReference type="Pfam" id="PF03098">
    <property type="entry name" value="An_peroxidase"/>
    <property type="match status" value="1"/>
</dbReference>
<dbReference type="InterPro" id="IPR028994">
    <property type="entry name" value="Integrin_alpha_N"/>
</dbReference>
<dbReference type="EMBL" id="BRXX01000397">
    <property type="protein sequence ID" value="GMI09352.1"/>
    <property type="molecule type" value="Genomic_DNA"/>
</dbReference>
<sequence length="1527" mass="167712">MMPFAVLLLSVLPVLTRATKVFGEKGVTVAFTTPTNCIAGSSSPADWSLTALPSHGNLYHSSDTSFSSPLSLSSSPNTSSSSLVYKPTSPKYYGFDSWAFGNDTDNDDCTFRAVIAAAHEVPIANDDTYFVVNDGTPITIKPLLNDEDGANDASSPPPVCIDKSLYSNKGKTSTQGALHFVEVAKLLGVDVHQQPQGKYKDGNCGQEDCNENGYCVPECEMTYMLGGVSIGDVNGDGYEDIIASTNDNSPRIFLNFGDGTFEDITAASGVQGTDANEFSDTTGVAVGDVDNDGDLDIYFSTYGKRHYGYLFINDGSGHFTEESIARGADNTQYHSNTAGVSINIADIDGDGWLDIVTSEWMHEASREFDPGNPGERYESEGFKVLRNRGGDTSCDVEGGCAGYYEDITSHLDFKLKFTAEHREARNGGDPPGTYVFSSHQMDINHDGYPDLVFVLDFGNSIVYFNDGHGGYNTTGYALPNFELEDKRFKPFDHYLSYNNEYEGFWGSVEGLQSGVVNGMGSTIGDCNNDGKLDLFLSAISCPHCGSRDSNGDIAGGMLFYFQTKSGNRLYLGGGLTDTGAYDNLLDDRKTVEFNVWNGGWGWGASFLDIDNDGDLDLAMVNGFDFAGATEDLLATESKLWVNNLNEGSFFEEKGTALGFSISKSKGRGLVAFDYDYDGDEDIFVMNNEARAELFENRKGNLNGFLKVQILKHDIPSRSTQVPIIHVKTNPDSEWRLFQSGPISFYLGTGSPTTHVGLGDDSLSEVHMVKITWPEYDNKMLIKNVPRNSLLKIREFEFGTSNQRLTINADETSVIPSCSMLKLKSVSQPIMGTKKGTTVKARDEISIRYYPPSDFEGLVTFDYTVDNFGLTDSGQVTLNVTKTSGAVYERPDKYPPLNGYGNNVEQPTLGCPFMSLHRISSSEYNTSTDALLGAYDTPVTEGEGVARSRPSARLISNKLFDSHGQDLRSDRLNDLHVHMGQMIFHDTDFSTPFASGSLDDVMGIKVPIGDPIFDEDSLGGQFLRFRRSGVQPGTGNGFNVNREQFNKVSAFLDLSHVYSPASARLNTFRTFQQGKLTVDETTGYLPKNVNDVGLANPLEKIMTSQLLSGDNRANVHPALLALHTVFHVEHNRLCDEVMSEIGFAAADEEVFQMARARNIAQWQAHVYEEYLPALLGPNLKLKKYTGYDPTTPIGISNEFATAAARFGHSQVTDIQLCANSDYTECEGGHLLLRDNYFKPGSFLRSGMTRLLRGMFMQKAGKVDTKMVDGMRDQLFGTHAFPLDLASINIQRGRDHGLADYNQVREDLGLGRVGNFEEITSDKVLAQQLRDLYDDDVDNVDLFVGGLAEDHVVGGDIGKTFGTIIKLQFEELRDGDRFYYENQDYLLFTDEQVANFKRKSLCDILNNVIEYTDDVDSRVEGFCRNGPYTTTLGVVGDDKSWTGKYFQSDVLPLTVSVLATCACCIVGMYLWIKGGAKGLEKLGYTLMETEAGGNSRTEAKWEKRGGDHHLVGSESSSLKMVNGNPETVI</sequence>
<evidence type="ECO:0000256" key="6">
    <source>
        <dbReference type="SAM" id="MobiDB-lite"/>
    </source>
</evidence>
<feature type="signal peptide" evidence="8">
    <location>
        <begin position="1"/>
        <end position="18"/>
    </location>
</feature>
<keyword evidence="3 8" id="KW-0732">Signal</keyword>
<keyword evidence="7" id="KW-1133">Transmembrane helix</keyword>
<dbReference type="GO" id="GO:0004601">
    <property type="term" value="F:peroxidase activity"/>
    <property type="evidence" value="ECO:0007669"/>
    <property type="project" value="InterPro"/>
</dbReference>
<dbReference type="PROSITE" id="PS50292">
    <property type="entry name" value="PEROXIDASE_3"/>
    <property type="match status" value="1"/>
</dbReference>
<evidence type="ECO:0008006" key="11">
    <source>
        <dbReference type="Google" id="ProtNLM"/>
    </source>
</evidence>
<dbReference type="InterPro" id="IPR013517">
    <property type="entry name" value="FG-GAP"/>
</dbReference>
<feature type="binding site" description="axial binding residue" evidence="5">
    <location>
        <position position="1207"/>
    </location>
    <ligand>
        <name>heme b</name>
        <dbReference type="ChEBI" id="CHEBI:60344"/>
    </ligand>
    <ligandPart>
        <name>Fe</name>
        <dbReference type="ChEBI" id="CHEBI:18248"/>
    </ligandPart>
</feature>
<evidence type="ECO:0000256" key="5">
    <source>
        <dbReference type="PIRSR" id="PIRSR619791-2"/>
    </source>
</evidence>
<feature type="chain" id="PRO_5040766925" description="Peroxinectin" evidence="8">
    <location>
        <begin position="19"/>
        <end position="1527"/>
    </location>
</feature>
<evidence type="ECO:0000256" key="2">
    <source>
        <dbReference type="ARBA" id="ARBA00022525"/>
    </source>
</evidence>
<keyword evidence="10" id="KW-1185">Reference proteome</keyword>
<keyword evidence="2" id="KW-0964">Secreted</keyword>
<evidence type="ECO:0000313" key="10">
    <source>
        <dbReference type="Proteomes" id="UP001165160"/>
    </source>
</evidence>
<comment type="caution">
    <text evidence="9">The sequence shown here is derived from an EMBL/GenBank/DDBJ whole genome shotgun (WGS) entry which is preliminary data.</text>
</comment>
<dbReference type="PANTHER" id="PTHR11475:SF4">
    <property type="entry name" value="CHORION PEROXIDASE"/>
    <property type="match status" value="1"/>
</dbReference>
<evidence type="ECO:0000256" key="7">
    <source>
        <dbReference type="SAM" id="Phobius"/>
    </source>
</evidence>
<dbReference type="GO" id="GO:0046872">
    <property type="term" value="F:metal ion binding"/>
    <property type="evidence" value="ECO:0007669"/>
    <property type="project" value="UniProtKB-KW"/>
</dbReference>
<dbReference type="PANTHER" id="PTHR11475">
    <property type="entry name" value="OXIDASE/PEROXIDASE"/>
    <property type="match status" value="1"/>
</dbReference>
<evidence type="ECO:0000256" key="4">
    <source>
        <dbReference type="ARBA" id="ARBA00023180"/>
    </source>
</evidence>
<comment type="subcellular location">
    <subcellularLocation>
        <location evidence="1">Secreted</location>
    </subcellularLocation>
</comment>
<dbReference type="InterPro" id="IPR037120">
    <property type="entry name" value="Haem_peroxidase_sf_animal"/>
</dbReference>
<keyword evidence="7" id="KW-0472">Membrane</keyword>
<reference evidence="10" key="1">
    <citation type="journal article" date="2023" name="Commun. Biol.">
        <title>Genome analysis of Parmales, the sister group of diatoms, reveals the evolutionary specialization of diatoms from phago-mixotrophs to photoautotrophs.</title>
        <authorList>
            <person name="Ban H."/>
            <person name="Sato S."/>
            <person name="Yoshikawa S."/>
            <person name="Yamada K."/>
            <person name="Nakamura Y."/>
            <person name="Ichinomiya M."/>
            <person name="Sato N."/>
            <person name="Blanc-Mathieu R."/>
            <person name="Endo H."/>
            <person name="Kuwata A."/>
            <person name="Ogata H."/>
        </authorList>
    </citation>
    <scope>NUCLEOTIDE SEQUENCE [LARGE SCALE GENOMIC DNA]</scope>
    <source>
        <strain evidence="10">NIES 3699</strain>
    </source>
</reference>
<keyword evidence="7" id="KW-0812">Transmembrane</keyword>
<dbReference type="Proteomes" id="UP001165160">
    <property type="component" value="Unassembled WGS sequence"/>
</dbReference>
<evidence type="ECO:0000256" key="3">
    <source>
        <dbReference type="ARBA" id="ARBA00022729"/>
    </source>
</evidence>
<dbReference type="GO" id="GO:0020037">
    <property type="term" value="F:heme binding"/>
    <property type="evidence" value="ECO:0007669"/>
    <property type="project" value="InterPro"/>
</dbReference>